<feature type="compositionally biased region" description="Low complexity" evidence="1">
    <location>
        <begin position="50"/>
        <end position="59"/>
    </location>
</feature>
<dbReference type="OrthoDB" id="2528781at2759"/>
<feature type="compositionally biased region" description="Acidic residues" evidence="1">
    <location>
        <begin position="235"/>
        <end position="253"/>
    </location>
</feature>
<feature type="compositionally biased region" description="Gly residues" evidence="1">
    <location>
        <begin position="120"/>
        <end position="129"/>
    </location>
</feature>
<feature type="region of interest" description="Disordered" evidence="1">
    <location>
        <begin position="1"/>
        <end position="134"/>
    </location>
</feature>
<dbReference type="EMBL" id="KQ474093">
    <property type="protein sequence ID" value="KPV71524.1"/>
    <property type="molecule type" value="Genomic_DNA"/>
</dbReference>
<feature type="compositionally biased region" description="Basic and acidic residues" evidence="1">
    <location>
        <begin position="152"/>
        <end position="174"/>
    </location>
</feature>
<protein>
    <submittedName>
        <fullName evidence="2">Uncharacterized protein</fullName>
    </submittedName>
</protein>
<dbReference type="AlphaFoldDB" id="A0A0P9EPR4"/>
<name>A0A0P9EPR4_RHOGW</name>
<accession>A0A0P9EPR4</accession>
<feature type="compositionally biased region" description="Low complexity" evidence="1">
    <location>
        <begin position="84"/>
        <end position="102"/>
    </location>
</feature>
<evidence type="ECO:0000256" key="1">
    <source>
        <dbReference type="SAM" id="MobiDB-lite"/>
    </source>
</evidence>
<evidence type="ECO:0000313" key="3">
    <source>
        <dbReference type="Proteomes" id="UP000053890"/>
    </source>
</evidence>
<organism evidence="2 3">
    <name type="scientific">Rhodotorula graminis (strain WP1)</name>
    <dbReference type="NCBI Taxonomy" id="578459"/>
    <lineage>
        <taxon>Eukaryota</taxon>
        <taxon>Fungi</taxon>
        <taxon>Dikarya</taxon>
        <taxon>Basidiomycota</taxon>
        <taxon>Pucciniomycotina</taxon>
        <taxon>Microbotryomycetes</taxon>
        <taxon>Sporidiobolales</taxon>
        <taxon>Sporidiobolaceae</taxon>
        <taxon>Rhodotorula</taxon>
    </lineage>
</organism>
<feature type="compositionally biased region" description="Acidic residues" evidence="1">
    <location>
        <begin position="175"/>
        <end position="202"/>
    </location>
</feature>
<dbReference type="Proteomes" id="UP000053890">
    <property type="component" value="Unassembled WGS sequence"/>
</dbReference>
<feature type="compositionally biased region" description="Polar residues" evidence="1">
    <location>
        <begin position="35"/>
        <end position="49"/>
    </location>
</feature>
<keyword evidence="3" id="KW-1185">Reference proteome</keyword>
<feature type="region of interest" description="Disordered" evidence="1">
    <location>
        <begin position="152"/>
        <end position="254"/>
    </location>
</feature>
<dbReference type="GeneID" id="28978856"/>
<dbReference type="RefSeq" id="XP_018267573.1">
    <property type="nucleotide sequence ID" value="XM_018418409.1"/>
</dbReference>
<evidence type="ECO:0000313" key="2">
    <source>
        <dbReference type="EMBL" id="KPV71524.1"/>
    </source>
</evidence>
<feature type="compositionally biased region" description="Low complexity" evidence="1">
    <location>
        <begin position="216"/>
        <end position="234"/>
    </location>
</feature>
<dbReference type="OMA" id="THGLACK"/>
<reference evidence="2 3" key="1">
    <citation type="journal article" date="2015" name="Front. Microbiol.">
        <title>Genome sequence of the plant growth promoting endophytic yeast Rhodotorula graminis WP1.</title>
        <authorList>
            <person name="Firrincieli A."/>
            <person name="Otillar R."/>
            <person name="Salamov A."/>
            <person name="Schmutz J."/>
            <person name="Khan Z."/>
            <person name="Redman R.S."/>
            <person name="Fleck N.D."/>
            <person name="Lindquist E."/>
            <person name="Grigoriev I.V."/>
            <person name="Doty S.L."/>
        </authorList>
    </citation>
    <scope>NUCLEOTIDE SEQUENCE [LARGE SCALE GENOMIC DNA]</scope>
    <source>
        <strain evidence="2 3">WP1</strain>
    </source>
</reference>
<proteinExistence type="predicted"/>
<sequence length="359" mass="37919">MAHTRPPPLHLSHAPAVSSRLAPPPSSSSPLGPTQHPSSDSQLPSSPTTSSFYRPSSLSRPPPGRAYKSTSSARRSLGGGIGAHGPTSSPSGPSASLRAAQENARRARARPRALEVGEGAPDGPGGWGADGEWEEWDADELARLDAEVRKERRRWEWDMREREERARDEGRLVDLDLEDPSAEDDEMRGEEPPDDLLFDDELLPSPALYPPQSRRLPSLTSAPASSASSAADYLSDPDLDLDPDPDPDPDLDMDLGGALPPTDDLPAISAALLAAPCPACAATPTSPTPTAPLTLDETHGLACKACGWSIPVEVLEPLAGAFMSHGSAAAGHAPILSWTRFTGTIVFCAERGCDEQFAA</sequence>
<gene>
    <name evidence="2" type="ORF">RHOBADRAFT_56563</name>
</gene>